<feature type="coiled-coil region" evidence="1">
    <location>
        <begin position="111"/>
        <end position="297"/>
    </location>
</feature>
<dbReference type="Proteomes" id="UP000001396">
    <property type="component" value="Unassembled WGS sequence"/>
</dbReference>
<keyword evidence="1" id="KW-0175">Coiled coil</keyword>
<dbReference type="RefSeq" id="XP_020437454.1">
    <property type="nucleotide sequence ID" value="XM_020573337.1"/>
</dbReference>
<sequence length="494" mass="57359">MDNYRTYPQSPVTSRNYSGVQHQQQQYNSDTRDTNSRYASSNSGGVNGSTTNGNESGNSSSNDFKDYFKTPKMKKEQSMFDSTVGGSVGALQQQQQQMYPMEKHKRPPTREESLQQEIETLKTLLKNQSQQTETTTLTISNNETTINTLRQQMKSLQDLKETLTKDNQEFKSLVITQDQYINNLKNELNNSLHTIDDLNKNIERKNKSIHNWELMNTRNNETINNFISRNKILEKDLQDVKTELELRPNTAIITQPSDFKSKMDQLSYSLVEADNKIQSLENENNKLKAIIGNSNNHNQSNRSMVDDSTYYISQNMSGMNINNNNSRQQQQQQQQQYTLLTKENIELKNQIKELTLKLKSFDSLNEAISRIQMEKEQLEQDVDALNNQLVEQDAKYMEFKNNIKSEQRNRPSVEDEFDESKKTVIDIIKELNVIRETLQRFEHQSSLNRSASTTALGSSMYNRSNNHFNYHDIQSNLNSIYNDIIYIKSFFVQT</sequence>
<feature type="region of interest" description="Disordered" evidence="2">
    <location>
        <begin position="1"/>
        <end position="67"/>
    </location>
</feature>
<organism evidence="3 4">
    <name type="scientific">Heterostelium pallidum (strain ATCC 26659 / Pp 5 / PN500)</name>
    <name type="common">Cellular slime mold</name>
    <name type="synonym">Polysphondylium pallidum</name>
    <dbReference type="NCBI Taxonomy" id="670386"/>
    <lineage>
        <taxon>Eukaryota</taxon>
        <taxon>Amoebozoa</taxon>
        <taxon>Evosea</taxon>
        <taxon>Eumycetozoa</taxon>
        <taxon>Dictyostelia</taxon>
        <taxon>Acytosteliales</taxon>
        <taxon>Acytosteliaceae</taxon>
        <taxon>Heterostelium</taxon>
    </lineage>
</organism>
<keyword evidence="4" id="KW-1185">Reference proteome</keyword>
<feature type="coiled-coil region" evidence="1">
    <location>
        <begin position="330"/>
        <end position="409"/>
    </location>
</feature>
<evidence type="ECO:0000313" key="3">
    <source>
        <dbReference type="EMBL" id="EFA85345.1"/>
    </source>
</evidence>
<proteinExistence type="predicted"/>
<dbReference type="InParanoid" id="D3B221"/>
<protein>
    <submittedName>
        <fullName evidence="3">Uncharacterized protein</fullName>
    </submittedName>
</protein>
<dbReference type="GeneID" id="31357873"/>
<evidence type="ECO:0000256" key="1">
    <source>
        <dbReference type="SAM" id="Coils"/>
    </source>
</evidence>
<dbReference type="AlphaFoldDB" id="D3B221"/>
<comment type="caution">
    <text evidence="3">The sequence shown here is derived from an EMBL/GenBank/DDBJ whole genome shotgun (WGS) entry which is preliminary data.</text>
</comment>
<dbReference type="EMBL" id="ADBJ01000008">
    <property type="protein sequence ID" value="EFA85345.1"/>
    <property type="molecule type" value="Genomic_DNA"/>
</dbReference>
<accession>D3B221</accession>
<feature type="compositionally biased region" description="Polar residues" evidence="2">
    <location>
        <begin position="1"/>
        <end position="29"/>
    </location>
</feature>
<gene>
    <name evidence="3" type="ORF">PPL_02348</name>
</gene>
<evidence type="ECO:0000313" key="4">
    <source>
        <dbReference type="Proteomes" id="UP000001396"/>
    </source>
</evidence>
<reference evidence="3 4" key="1">
    <citation type="journal article" date="2011" name="Genome Res.">
        <title>Phylogeny-wide analysis of social amoeba genomes highlights ancient origins for complex intercellular communication.</title>
        <authorList>
            <person name="Heidel A.J."/>
            <person name="Lawal H.M."/>
            <person name="Felder M."/>
            <person name="Schilde C."/>
            <person name="Helps N.R."/>
            <person name="Tunggal B."/>
            <person name="Rivero F."/>
            <person name="John U."/>
            <person name="Schleicher M."/>
            <person name="Eichinger L."/>
            <person name="Platzer M."/>
            <person name="Noegel A.A."/>
            <person name="Schaap P."/>
            <person name="Gloeckner G."/>
        </authorList>
    </citation>
    <scope>NUCLEOTIDE SEQUENCE [LARGE SCALE GENOMIC DNA]</scope>
    <source>
        <strain evidence="4">ATCC 26659 / Pp 5 / PN500</strain>
    </source>
</reference>
<name>D3B221_HETP5</name>
<evidence type="ECO:0000256" key="2">
    <source>
        <dbReference type="SAM" id="MobiDB-lite"/>
    </source>
</evidence>
<feature type="compositionally biased region" description="Low complexity" evidence="2">
    <location>
        <begin position="40"/>
        <end position="62"/>
    </location>
</feature>